<reference evidence="2" key="1">
    <citation type="submission" date="2023-03" db="EMBL/GenBank/DDBJ databases">
        <title>Massive genome expansion in bonnet fungi (Mycena s.s.) driven by repeated elements and novel gene families across ecological guilds.</title>
        <authorList>
            <consortium name="Lawrence Berkeley National Laboratory"/>
            <person name="Harder C.B."/>
            <person name="Miyauchi S."/>
            <person name="Viragh M."/>
            <person name="Kuo A."/>
            <person name="Thoen E."/>
            <person name="Andreopoulos B."/>
            <person name="Lu D."/>
            <person name="Skrede I."/>
            <person name="Drula E."/>
            <person name="Henrissat B."/>
            <person name="Morin E."/>
            <person name="Kohler A."/>
            <person name="Barry K."/>
            <person name="LaButti K."/>
            <person name="Morin E."/>
            <person name="Salamov A."/>
            <person name="Lipzen A."/>
            <person name="Mereny Z."/>
            <person name="Hegedus B."/>
            <person name="Baldrian P."/>
            <person name="Stursova M."/>
            <person name="Weitz H."/>
            <person name="Taylor A."/>
            <person name="Grigoriev I.V."/>
            <person name="Nagy L.G."/>
            <person name="Martin F."/>
            <person name="Kauserud H."/>
        </authorList>
    </citation>
    <scope>NUCLEOTIDE SEQUENCE</scope>
    <source>
        <strain evidence="2">CBHHK067</strain>
    </source>
</reference>
<dbReference type="Pfam" id="PF20231">
    <property type="entry name" value="DUF6589"/>
    <property type="match status" value="1"/>
</dbReference>
<organism evidence="2 3">
    <name type="scientific">Mycena rosella</name>
    <name type="common">Pink bonnet</name>
    <name type="synonym">Agaricus rosellus</name>
    <dbReference type="NCBI Taxonomy" id="1033263"/>
    <lineage>
        <taxon>Eukaryota</taxon>
        <taxon>Fungi</taxon>
        <taxon>Dikarya</taxon>
        <taxon>Basidiomycota</taxon>
        <taxon>Agaricomycotina</taxon>
        <taxon>Agaricomycetes</taxon>
        <taxon>Agaricomycetidae</taxon>
        <taxon>Agaricales</taxon>
        <taxon>Marasmiineae</taxon>
        <taxon>Mycenaceae</taxon>
        <taxon>Mycena</taxon>
    </lineage>
</organism>
<dbReference type="EMBL" id="JARKIE010000267">
    <property type="protein sequence ID" value="KAJ7659835.1"/>
    <property type="molecule type" value="Genomic_DNA"/>
</dbReference>
<gene>
    <name evidence="2" type="ORF">B0H17DRAFT_1145221</name>
</gene>
<name>A0AAD7G2I9_MYCRO</name>
<dbReference type="AlphaFoldDB" id="A0AAD7G2I9"/>
<dbReference type="Proteomes" id="UP001221757">
    <property type="component" value="Unassembled WGS sequence"/>
</dbReference>
<accession>A0AAD7G2I9</accession>
<comment type="caution">
    <text evidence="2">The sequence shown here is derived from an EMBL/GenBank/DDBJ whole genome shotgun (WGS) entry which is preliminary data.</text>
</comment>
<evidence type="ECO:0000313" key="2">
    <source>
        <dbReference type="EMBL" id="KAJ7659835.1"/>
    </source>
</evidence>
<sequence length="445" mass="50733">MPPKWKKLDVDNDIIYRAPSVSKHARQKQKQRETSFQARDTFFQTSSTTTSWSIYPAVATADTTKTDPSSHFRKPWAVSFPSNIHDVRKSREAAGWPSTHIQSKQKPTQIEWSHAQDLVHKKESTEQLIQCCIWQLEQLALENIANLGHLKAAFKECPKVDPIAVHKTNQYPLPVMHEDESSIEGTIHVYVQIPWNLGVTNENLHTHHLLFDDGDLLTNLLVEKPIKGMKASIHRFGLFHAKMAGCQLVLNEHWGKLNLLCPGSLWWKHTTLLKRKPLSAGWKAKKATPWKPSHELLQISMAAHIKDGFCIYCGQADLDVWASSATRADFDAITEFVYCKLFTAQDLDSLCSKPLGLHNITHKNIEFVSVIKGDIGHVVNILSVWMVMKQYDPVLKCLFLHNWLVNLTGHPYSFKEVDLLQEHQNFRLRLSIIPRAPKRAGTGYP</sequence>
<proteinExistence type="predicted"/>
<dbReference type="InterPro" id="IPR046496">
    <property type="entry name" value="DUF6589"/>
</dbReference>
<keyword evidence="3" id="KW-1185">Reference proteome</keyword>
<feature type="domain" description="DUF6589" evidence="1">
    <location>
        <begin position="114"/>
        <end position="428"/>
    </location>
</feature>
<evidence type="ECO:0000259" key="1">
    <source>
        <dbReference type="Pfam" id="PF20231"/>
    </source>
</evidence>
<protein>
    <recommendedName>
        <fullName evidence="1">DUF6589 domain-containing protein</fullName>
    </recommendedName>
</protein>
<evidence type="ECO:0000313" key="3">
    <source>
        <dbReference type="Proteomes" id="UP001221757"/>
    </source>
</evidence>